<comment type="similarity">
    <text evidence="2 10">Belongs to the TrkH potassium transport family.</text>
</comment>
<feature type="transmembrane region" description="Helical" evidence="10">
    <location>
        <begin position="654"/>
        <end position="671"/>
    </location>
</feature>
<feature type="region of interest" description="Disordered" evidence="11">
    <location>
        <begin position="314"/>
        <end position="339"/>
    </location>
</feature>
<accession>A0AAV9VY70</accession>
<feature type="region of interest" description="Disordered" evidence="11">
    <location>
        <begin position="358"/>
        <end position="380"/>
    </location>
</feature>
<name>A0AAV9VY70_9PEZI</name>
<proteinExistence type="inferred from homology"/>
<feature type="transmembrane region" description="Helical" evidence="10">
    <location>
        <begin position="527"/>
        <end position="555"/>
    </location>
</feature>
<sequence length="893" mass="99322">MKMVDFSQIQWPAAFELIRPPRLNFITLHYFYIIGCAIVGSILVYPLKNLSYADCLFFATGSSTQSGLNTVDLNTLTTYQQVVLILVPWITNPIVINTGVVFIRLYWFEKRFETVVAASKNLVSTRRTMSRRKSETGDQAERGVAGRTITVLLSSAKKFGQSQPEKTEDQTTSGNKDLLEFRKSVANGVNGPSRPINFPSFRSHARSRSDGNHQLALRQSKPGGLLPDTINDNDGEGDCAIEDDEETSHRPPLSPIPSGTELSGILEKSGEGSAPGHISFAPRPKRRKESEVFVVPSPFDVENRGSGIAHKFVIDGGDDDEEKGPRDEEHTLPPVPETPGLVKRAITIDEPTMARDTMHSNTRQRVRPATSKGNSTDQNYFLTPVSPGVHRVLSNSFHRRRGSSPSRRSVKTTEPAPYLPHTLTIGRNSQFNYGELTEEEKDELGGVEYRSLRTLGYILVGYFLFFQVFGIICLLPWIHTQLKYAAVVTEAHQNLTWWAIFTSSSAFTDLGFTLTPDSMVSFQTATWPLLCLSYLIIIGNTGFPCMLRFIIWVLWKLCPQGWVAKESLHFLLTHPRRCFTLLFPSKATWWLFGVLVVLNATDVILFIVLDLNNPDITSLSVNNRILDAYFQAVSTRTAGFAVVNLASLHPAVQVSYLIMMYISVFPIAISVRKTNVYEERSLGIYADHEENDNPNDHSFVGAHLRRQLSFDLWYVFLGLFAICISEGSRISSRDDWAFTQFACLFEVISAYGTVGLSLGYPEVNTSFSGQFNTFSKIVIMAMMVRGRHRGLPYELDRAILLPSESLQQKEEEDVTLRLQRRTETQERMERRSLRAMSTGPSAENLNGGIINGNANGGIPNGGPPNVAMANGGAKPGGEGTGVSTGFQMQRAAT</sequence>
<dbReference type="GO" id="GO:1990573">
    <property type="term" value="P:potassium ion import across plasma membrane"/>
    <property type="evidence" value="ECO:0007669"/>
    <property type="project" value="TreeGrafter"/>
</dbReference>
<dbReference type="Pfam" id="PF02386">
    <property type="entry name" value="TrkH"/>
    <property type="match status" value="1"/>
</dbReference>
<evidence type="ECO:0000256" key="10">
    <source>
        <dbReference type="PIRNR" id="PIRNR002450"/>
    </source>
</evidence>
<evidence type="ECO:0000256" key="5">
    <source>
        <dbReference type="ARBA" id="ARBA00022692"/>
    </source>
</evidence>
<feature type="region of interest" description="Disordered" evidence="11">
    <location>
        <begin position="396"/>
        <end position="421"/>
    </location>
</feature>
<feature type="transmembrane region" description="Helical" evidence="10">
    <location>
        <begin position="455"/>
        <end position="477"/>
    </location>
</feature>
<evidence type="ECO:0000256" key="11">
    <source>
        <dbReference type="SAM" id="MobiDB-lite"/>
    </source>
</evidence>
<feature type="compositionally biased region" description="Polar residues" evidence="11">
    <location>
        <begin position="371"/>
        <end position="380"/>
    </location>
</feature>
<keyword evidence="7 10" id="KW-1133">Transmembrane helix</keyword>
<feature type="compositionally biased region" description="Basic and acidic residues" evidence="11">
    <location>
        <begin position="822"/>
        <end position="832"/>
    </location>
</feature>
<keyword evidence="13" id="KW-1185">Reference proteome</keyword>
<reference evidence="12 13" key="1">
    <citation type="submission" date="2023-08" db="EMBL/GenBank/DDBJ databases">
        <authorList>
            <person name="Palmer J.M."/>
        </authorList>
    </citation>
    <scope>NUCLEOTIDE SEQUENCE [LARGE SCALE GENOMIC DNA]</scope>
    <source>
        <strain evidence="12 13">TWF481</strain>
    </source>
</reference>
<feature type="transmembrane region" description="Helical" evidence="10">
    <location>
        <begin position="712"/>
        <end position="730"/>
    </location>
</feature>
<dbReference type="PANTHER" id="PTHR31064:SF30">
    <property type="entry name" value="HIGH-AFFINITY POTASSIUM TRANSPORT PROTEIN-RELATED"/>
    <property type="match status" value="1"/>
</dbReference>
<dbReference type="PANTHER" id="PTHR31064">
    <property type="entry name" value="POTASSIUM TRANSPORT PROTEIN DDB_G0292412-RELATED"/>
    <property type="match status" value="1"/>
</dbReference>
<evidence type="ECO:0000256" key="8">
    <source>
        <dbReference type="ARBA" id="ARBA00023065"/>
    </source>
</evidence>
<evidence type="ECO:0000256" key="6">
    <source>
        <dbReference type="ARBA" id="ARBA00022958"/>
    </source>
</evidence>
<evidence type="ECO:0000256" key="4">
    <source>
        <dbReference type="ARBA" id="ARBA00022538"/>
    </source>
</evidence>
<keyword evidence="3 10" id="KW-0813">Transport</keyword>
<evidence type="ECO:0000256" key="9">
    <source>
        <dbReference type="ARBA" id="ARBA00023136"/>
    </source>
</evidence>
<keyword evidence="4 10" id="KW-0633">Potassium transport</keyword>
<evidence type="ECO:0000313" key="13">
    <source>
        <dbReference type="Proteomes" id="UP001370758"/>
    </source>
</evidence>
<feature type="region of interest" description="Disordered" evidence="11">
    <location>
        <begin position="185"/>
        <end position="289"/>
    </location>
</feature>
<dbReference type="InterPro" id="IPR004773">
    <property type="entry name" value="K/Na_transp_Trk1/HKT1"/>
</dbReference>
<feature type="transmembrane region" description="Helical" evidence="10">
    <location>
        <begin position="28"/>
        <end position="47"/>
    </location>
</feature>
<dbReference type="PIRSF" id="PIRSF002450">
    <property type="entry name" value="K+_transpter_TRK"/>
    <property type="match status" value="1"/>
</dbReference>
<feature type="transmembrane region" description="Helical" evidence="10">
    <location>
        <begin position="736"/>
        <end position="760"/>
    </location>
</feature>
<evidence type="ECO:0000256" key="2">
    <source>
        <dbReference type="ARBA" id="ARBA00009137"/>
    </source>
</evidence>
<feature type="compositionally biased region" description="Acidic residues" evidence="11">
    <location>
        <begin position="231"/>
        <end position="246"/>
    </location>
</feature>
<keyword evidence="5 10" id="KW-0812">Transmembrane</keyword>
<feature type="region of interest" description="Disordered" evidence="11">
    <location>
        <begin position="822"/>
        <end position="845"/>
    </location>
</feature>
<dbReference type="InterPro" id="IPR015958">
    <property type="entry name" value="Trk1_fungi"/>
</dbReference>
<comment type="caution">
    <text evidence="12">The sequence shown here is derived from an EMBL/GenBank/DDBJ whole genome shotgun (WGS) entry which is preliminary data.</text>
</comment>
<dbReference type="Proteomes" id="UP001370758">
    <property type="component" value="Unassembled WGS sequence"/>
</dbReference>
<dbReference type="GO" id="GO:0140107">
    <property type="term" value="F:high-affinity potassium ion transmembrane transporter activity"/>
    <property type="evidence" value="ECO:0007669"/>
    <property type="project" value="TreeGrafter"/>
</dbReference>
<keyword evidence="9 10" id="KW-0472">Membrane</keyword>
<feature type="transmembrane region" description="Helical" evidence="10">
    <location>
        <begin position="82"/>
        <end position="103"/>
    </location>
</feature>
<gene>
    <name evidence="12" type="primary">TRK1</name>
    <name evidence="12" type="ORF">TWF481_011357</name>
</gene>
<organism evidence="12 13">
    <name type="scientific">Arthrobotrys musiformis</name>
    <dbReference type="NCBI Taxonomy" id="47236"/>
    <lineage>
        <taxon>Eukaryota</taxon>
        <taxon>Fungi</taxon>
        <taxon>Dikarya</taxon>
        <taxon>Ascomycota</taxon>
        <taxon>Pezizomycotina</taxon>
        <taxon>Orbiliomycetes</taxon>
        <taxon>Orbiliales</taxon>
        <taxon>Orbiliaceae</taxon>
        <taxon>Arthrobotrys</taxon>
    </lineage>
</organism>
<evidence type="ECO:0000313" key="12">
    <source>
        <dbReference type="EMBL" id="KAK6498784.1"/>
    </source>
</evidence>
<evidence type="ECO:0000256" key="7">
    <source>
        <dbReference type="ARBA" id="ARBA00022989"/>
    </source>
</evidence>
<dbReference type="InterPro" id="IPR003445">
    <property type="entry name" value="Cat_transpt"/>
</dbReference>
<evidence type="ECO:0000256" key="1">
    <source>
        <dbReference type="ARBA" id="ARBA00004141"/>
    </source>
</evidence>
<dbReference type="GO" id="GO:0030007">
    <property type="term" value="P:intracellular potassium ion homeostasis"/>
    <property type="evidence" value="ECO:0007669"/>
    <property type="project" value="UniProtKB-UniRule"/>
</dbReference>
<protein>
    <recommendedName>
        <fullName evidence="10">Potassium transport protein</fullName>
    </recommendedName>
</protein>
<dbReference type="EMBL" id="JAVHJL010000008">
    <property type="protein sequence ID" value="KAK6498784.1"/>
    <property type="molecule type" value="Genomic_DNA"/>
</dbReference>
<keyword evidence="6 10" id="KW-0630">Potassium</keyword>
<comment type="subcellular location">
    <subcellularLocation>
        <location evidence="1">Membrane</location>
        <topology evidence="1">Multi-pass membrane protein</topology>
    </subcellularLocation>
</comment>
<keyword evidence="8 10" id="KW-0406">Ion transport</keyword>
<dbReference type="InterPro" id="IPR051143">
    <property type="entry name" value="TrkH_K-transport"/>
</dbReference>
<dbReference type="AlphaFoldDB" id="A0AAV9VY70"/>
<evidence type="ECO:0000256" key="3">
    <source>
        <dbReference type="ARBA" id="ARBA00022448"/>
    </source>
</evidence>
<dbReference type="GO" id="GO:0005886">
    <property type="term" value="C:plasma membrane"/>
    <property type="evidence" value="ECO:0007669"/>
    <property type="project" value="InterPro"/>
</dbReference>
<feature type="transmembrane region" description="Helical" evidence="10">
    <location>
        <begin position="589"/>
        <end position="609"/>
    </location>
</feature>
<dbReference type="NCBIfam" id="TIGR00934">
    <property type="entry name" value="2a38euk"/>
    <property type="match status" value="1"/>
</dbReference>